<dbReference type="PRINTS" id="PR00237">
    <property type="entry name" value="GPCRRHODOPSN"/>
</dbReference>
<proteinExistence type="inferred from homology"/>
<feature type="domain" description="G-protein coupled receptors family 1 profile" evidence="11">
    <location>
        <begin position="221"/>
        <end position="523"/>
    </location>
</feature>
<keyword evidence="6 10" id="KW-0472">Membrane</keyword>
<dbReference type="GO" id="GO:0005886">
    <property type="term" value="C:plasma membrane"/>
    <property type="evidence" value="ECO:0007669"/>
    <property type="project" value="TreeGrafter"/>
</dbReference>
<accession>A0A9J6E8J0</accession>
<feature type="transmembrane region" description="Helical" evidence="10">
    <location>
        <begin position="241"/>
        <end position="262"/>
    </location>
</feature>
<dbReference type="PANTHER" id="PTHR24243:SF230">
    <property type="entry name" value="G-PROTEIN COUPLED RECEPTORS FAMILY 1 PROFILE DOMAIN-CONTAINING PROTEIN"/>
    <property type="match status" value="1"/>
</dbReference>
<keyword evidence="13" id="KW-1185">Reference proteome</keyword>
<evidence type="ECO:0000256" key="2">
    <source>
        <dbReference type="ARBA" id="ARBA00010663"/>
    </source>
</evidence>
<feature type="transmembrane region" description="Helical" evidence="10">
    <location>
        <begin position="320"/>
        <end position="340"/>
    </location>
</feature>
<evidence type="ECO:0000256" key="10">
    <source>
        <dbReference type="SAM" id="Phobius"/>
    </source>
</evidence>
<feature type="compositionally biased region" description="Low complexity" evidence="9">
    <location>
        <begin position="28"/>
        <end position="45"/>
    </location>
</feature>
<evidence type="ECO:0000313" key="13">
    <source>
        <dbReference type="Proteomes" id="UP000821866"/>
    </source>
</evidence>
<feature type="transmembrane region" description="Helical" evidence="10">
    <location>
        <begin position="205"/>
        <end position="229"/>
    </location>
</feature>
<dbReference type="CDD" id="cd14978">
    <property type="entry name" value="7tmA_FMRFamide_R-like"/>
    <property type="match status" value="1"/>
</dbReference>
<feature type="transmembrane region" description="Helical" evidence="10">
    <location>
        <begin position="507"/>
        <end position="526"/>
    </location>
</feature>
<feature type="compositionally biased region" description="Polar residues" evidence="9">
    <location>
        <begin position="118"/>
        <end position="128"/>
    </location>
</feature>
<keyword evidence="4 10" id="KW-1133">Transmembrane helix</keyword>
<feature type="region of interest" description="Disordered" evidence="9">
    <location>
        <begin position="1"/>
        <end position="128"/>
    </location>
</feature>
<dbReference type="InterPro" id="IPR000276">
    <property type="entry name" value="GPCR_Rhodpsn"/>
</dbReference>
<dbReference type="Pfam" id="PF00001">
    <property type="entry name" value="7tm_1"/>
    <property type="match status" value="1"/>
</dbReference>
<dbReference type="PANTHER" id="PTHR24243">
    <property type="entry name" value="G-PROTEIN COUPLED RECEPTOR"/>
    <property type="match status" value="1"/>
</dbReference>
<evidence type="ECO:0000313" key="12">
    <source>
        <dbReference type="EMBL" id="KAH8030440.1"/>
    </source>
</evidence>
<name>A0A9J6E8J0_RHIMP</name>
<feature type="compositionally biased region" description="Basic and acidic residues" evidence="9">
    <location>
        <begin position="97"/>
        <end position="108"/>
    </location>
</feature>
<reference evidence="12" key="2">
    <citation type="submission" date="2021-09" db="EMBL/GenBank/DDBJ databases">
        <authorList>
            <person name="Jia N."/>
            <person name="Wang J."/>
            <person name="Shi W."/>
            <person name="Du L."/>
            <person name="Sun Y."/>
            <person name="Zhan W."/>
            <person name="Jiang J."/>
            <person name="Wang Q."/>
            <person name="Zhang B."/>
            <person name="Ji P."/>
            <person name="Sakyi L.B."/>
            <person name="Cui X."/>
            <person name="Yuan T."/>
            <person name="Jiang B."/>
            <person name="Yang W."/>
            <person name="Lam T.T.-Y."/>
            <person name="Chang Q."/>
            <person name="Ding S."/>
            <person name="Wang X."/>
            <person name="Zhu J."/>
            <person name="Ruan X."/>
            <person name="Zhao L."/>
            <person name="Wei J."/>
            <person name="Que T."/>
            <person name="Du C."/>
            <person name="Cheng J."/>
            <person name="Dai P."/>
            <person name="Han X."/>
            <person name="Huang E."/>
            <person name="Gao Y."/>
            <person name="Liu J."/>
            <person name="Shao H."/>
            <person name="Ye R."/>
            <person name="Li L."/>
            <person name="Wei W."/>
            <person name="Wang X."/>
            <person name="Wang C."/>
            <person name="Huo Q."/>
            <person name="Li W."/>
            <person name="Guo W."/>
            <person name="Chen H."/>
            <person name="Chen S."/>
            <person name="Zhou L."/>
            <person name="Zhou L."/>
            <person name="Ni X."/>
            <person name="Tian J."/>
            <person name="Zhou Y."/>
            <person name="Sheng Y."/>
            <person name="Liu T."/>
            <person name="Pan Y."/>
            <person name="Xia L."/>
            <person name="Li J."/>
            <person name="Zhao F."/>
            <person name="Cao W."/>
        </authorList>
    </citation>
    <scope>NUCLEOTIDE SEQUENCE</scope>
    <source>
        <strain evidence="12">Rmic-2018</strain>
        <tissue evidence="12">Larvae</tissue>
    </source>
</reference>
<feature type="transmembrane region" description="Helical" evidence="10">
    <location>
        <begin position="465"/>
        <end position="487"/>
    </location>
</feature>
<comment type="caution">
    <text evidence="12">The sequence shown here is derived from an EMBL/GenBank/DDBJ whole genome shotgun (WGS) entry which is preliminary data.</text>
</comment>
<evidence type="ECO:0000256" key="5">
    <source>
        <dbReference type="ARBA" id="ARBA00023040"/>
    </source>
</evidence>
<evidence type="ECO:0000256" key="3">
    <source>
        <dbReference type="ARBA" id="ARBA00022692"/>
    </source>
</evidence>
<evidence type="ECO:0000256" key="6">
    <source>
        <dbReference type="ARBA" id="ARBA00023136"/>
    </source>
</evidence>
<dbReference type="Proteomes" id="UP000821866">
    <property type="component" value="Chromosome 3"/>
</dbReference>
<evidence type="ECO:0000256" key="4">
    <source>
        <dbReference type="ARBA" id="ARBA00022989"/>
    </source>
</evidence>
<dbReference type="PROSITE" id="PS50262">
    <property type="entry name" value="G_PROTEIN_RECEP_F1_2"/>
    <property type="match status" value="1"/>
</dbReference>
<keyword evidence="7" id="KW-0675">Receptor</keyword>
<sequence length="590" mass="65457">MMISGRSSGARRGAPPHQPSPPLRPAHTKPAVVAPAPKAVVAQATPPTPKQRPETPESSGLKASPHQARPEIRTSSPHVRASIASEEAMDTSVPVVPKERRGSLERAKKTTKPITGPDLNSSLPQCNKRNSHSLASRVDCMNVQDQCAVNKAHAMVLVVRPQRGDVVPAFNVSENITPLHDGGWPDELDEEFSENFVRAVTVLGYLYTFFIPMLIVLGLVGNGLSFVTFLFTRLKVRASSFYLGTLALSDFGYLFLMAFVWLDKQGVKMLNKRGMCQGILYLSTAFSFWSVWLTVTFTAERCFAVQCPLWRLQLSTTCRARITVGVTAAASLLLNSYLLLLTDVIVEDGVSACHHRPEFKQILHYTNIMDTVVTLVVPFILIVIMNFMIGRALYLFNTRRRLQRIGRAQMNSADADNRNTLSGCSSSASNKAIPTTVSANGCTQLQHQYPERLLTSPSQISVSRMLFLVCTVFIILNLPSYVVRIHVFVLSVSNQPVPDYILLLQRYFMLLYYTNFAVNFILYNLGSRIFRRVMKQFVASKWSAVRSLCRPTEAYDSSTGAGDAVTGSPKPRQNKEAHHAAGRHQAPRKT</sequence>
<evidence type="ECO:0000256" key="8">
    <source>
        <dbReference type="ARBA" id="ARBA00023224"/>
    </source>
</evidence>
<dbReference type="AlphaFoldDB" id="A0A9J6E8J0"/>
<reference evidence="12" key="1">
    <citation type="journal article" date="2020" name="Cell">
        <title>Large-Scale Comparative Analyses of Tick Genomes Elucidate Their Genetic Diversity and Vector Capacities.</title>
        <authorList>
            <consortium name="Tick Genome and Microbiome Consortium (TIGMIC)"/>
            <person name="Jia N."/>
            <person name="Wang J."/>
            <person name="Shi W."/>
            <person name="Du L."/>
            <person name="Sun Y."/>
            <person name="Zhan W."/>
            <person name="Jiang J.F."/>
            <person name="Wang Q."/>
            <person name="Zhang B."/>
            <person name="Ji P."/>
            <person name="Bell-Sakyi L."/>
            <person name="Cui X.M."/>
            <person name="Yuan T.T."/>
            <person name="Jiang B.G."/>
            <person name="Yang W.F."/>
            <person name="Lam T.T."/>
            <person name="Chang Q.C."/>
            <person name="Ding S.J."/>
            <person name="Wang X.J."/>
            <person name="Zhu J.G."/>
            <person name="Ruan X.D."/>
            <person name="Zhao L."/>
            <person name="Wei J.T."/>
            <person name="Ye R.Z."/>
            <person name="Que T.C."/>
            <person name="Du C.H."/>
            <person name="Zhou Y.H."/>
            <person name="Cheng J.X."/>
            <person name="Dai P.F."/>
            <person name="Guo W.B."/>
            <person name="Han X.H."/>
            <person name="Huang E.J."/>
            <person name="Li L.F."/>
            <person name="Wei W."/>
            <person name="Gao Y.C."/>
            <person name="Liu J.Z."/>
            <person name="Shao H.Z."/>
            <person name="Wang X."/>
            <person name="Wang C.C."/>
            <person name="Yang T.C."/>
            <person name="Huo Q.B."/>
            <person name="Li W."/>
            <person name="Chen H.Y."/>
            <person name="Chen S.E."/>
            <person name="Zhou L.G."/>
            <person name="Ni X.B."/>
            <person name="Tian J.H."/>
            <person name="Sheng Y."/>
            <person name="Liu T."/>
            <person name="Pan Y.S."/>
            <person name="Xia L.Y."/>
            <person name="Li J."/>
            <person name="Zhao F."/>
            <person name="Cao W.C."/>
        </authorList>
    </citation>
    <scope>NUCLEOTIDE SEQUENCE</scope>
    <source>
        <strain evidence="12">Rmic-2018</strain>
    </source>
</reference>
<comment type="similarity">
    <text evidence="2">Belongs to the G-protein coupled receptor 1 family.</text>
</comment>
<evidence type="ECO:0000256" key="7">
    <source>
        <dbReference type="ARBA" id="ARBA00023170"/>
    </source>
</evidence>
<dbReference type="InterPro" id="IPR017452">
    <property type="entry name" value="GPCR_Rhodpsn_7TM"/>
</dbReference>
<keyword evidence="3 10" id="KW-0812">Transmembrane</keyword>
<feature type="transmembrane region" description="Helical" evidence="10">
    <location>
        <begin position="278"/>
        <end position="299"/>
    </location>
</feature>
<comment type="subcellular location">
    <subcellularLocation>
        <location evidence="1">Membrane</location>
        <topology evidence="1">Multi-pass membrane protein</topology>
    </subcellularLocation>
</comment>
<evidence type="ECO:0000259" key="11">
    <source>
        <dbReference type="PROSITE" id="PS50262"/>
    </source>
</evidence>
<dbReference type="SUPFAM" id="SSF81321">
    <property type="entry name" value="Family A G protein-coupled receptor-like"/>
    <property type="match status" value="1"/>
</dbReference>
<evidence type="ECO:0000256" key="1">
    <source>
        <dbReference type="ARBA" id="ARBA00004141"/>
    </source>
</evidence>
<keyword evidence="5" id="KW-0297">G-protein coupled receptor</keyword>
<feature type="region of interest" description="Disordered" evidence="9">
    <location>
        <begin position="553"/>
        <end position="590"/>
    </location>
</feature>
<feature type="transmembrane region" description="Helical" evidence="10">
    <location>
        <begin position="372"/>
        <end position="394"/>
    </location>
</feature>
<evidence type="ECO:0000256" key="9">
    <source>
        <dbReference type="SAM" id="MobiDB-lite"/>
    </source>
</evidence>
<dbReference type="GO" id="GO:0004930">
    <property type="term" value="F:G protein-coupled receptor activity"/>
    <property type="evidence" value="ECO:0007669"/>
    <property type="project" value="UniProtKB-KW"/>
</dbReference>
<dbReference type="EMBL" id="JABSTU010000005">
    <property type="protein sequence ID" value="KAH8030440.1"/>
    <property type="molecule type" value="Genomic_DNA"/>
</dbReference>
<gene>
    <name evidence="12" type="ORF">HPB51_006872</name>
</gene>
<feature type="compositionally biased region" description="Basic residues" evidence="9">
    <location>
        <begin position="580"/>
        <end position="590"/>
    </location>
</feature>
<dbReference type="Gene3D" id="1.20.1070.10">
    <property type="entry name" value="Rhodopsin 7-helix transmembrane proteins"/>
    <property type="match status" value="1"/>
</dbReference>
<keyword evidence="8" id="KW-0807">Transducer</keyword>
<dbReference type="VEuPathDB" id="VectorBase:LOC119165208"/>
<protein>
    <recommendedName>
        <fullName evidence="11">G-protein coupled receptors family 1 profile domain-containing protein</fullName>
    </recommendedName>
</protein>
<organism evidence="12 13">
    <name type="scientific">Rhipicephalus microplus</name>
    <name type="common">Cattle tick</name>
    <name type="synonym">Boophilus microplus</name>
    <dbReference type="NCBI Taxonomy" id="6941"/>
    <lineage>
        <taxon>Eukaryota</taxon>
        <taxon>Metazoa</taxon>
        <taxon>Ecdysozoa</taxon>
        <taxon>Arthropoda</taxon>
        <taxon>Chelicerata</taxon>
        <taxon>Arachnida</taxon>
        <taxon>Acari</taxon>
        <taxon>Parasitiformes</taxon>
        <taxon>Ixodida</taxon>
        <taxon>Ixodoidea</taxon>
        <taxon>Ixodidae</taxon>
        <taxon>Rhipicephalinae</taxon>
        <taxon>Rhipicephalus</taxon>
        <taxon>Boophilus</taxon>
    </lineage>
</organism>